<dbReference type="PANTHER" id="PTHR30029:SF2">
    <property type="entry name" value="STAGE V SPORULATION PROTEIN R"/>
    <property type="match status" value="1"/>
</dbReference>
<keyword evidence="4" id="KW-1185">Reference proteome</keyword>
<comment type="caution">
    <text evidence="3">The sequence shown here is derived from an EMBL/GenBank/DDBJ whole genome shotgun (WGS) entry which is preliminary data.</text>
</comment>
<feature type="domain" description="SpoVR protein-like N-terminal" evidence="1">
    <location>
        <begin position="9"/>
        <end position="434"/>
    </location>
</feature>
<dbReference type="NCBIfam" id="NF008737">
    <property type="entry name" value="PRK11767.1"/>
    <property type="match status" value="1"/>
</dbReference>
<dbReference type="AlphaFoldDB" id="A0A2N3PVV4"/>
<dbReference type="PANTHER" id="PTHR30029">
    <property type="entry name" value="STAGE V SPORULATION PROTEIN R"/>
    <property type="match status" value="1"/>
</dbReference>
<evidence type="ECO:0000259" key="1">
    <source>
        <dbReference type="Pfam" id="PF04293"/>
    </source>
</evidence>
<evidence type="ECO:0000313" key="3">
    <source>
        <dbReference type="EMBL" id="PKU24542.1"/>
    </source>
</evidence>
<dbReference type="OrthoDB" id="9784270at2"/>
<sequence length="506" mass="58503">MTLLYEGREWNFDKLRRAYDAVAQIATEDLGLDTYPNQIEVITSTQMLDAYASNGLPILYRHWSFGKRFIHDEALYRKGYQGLAYEIVINSDPCICYIMEENSMTMQTLVLAHAAFGHNHFFKNNNLFRQWTDATAILDYLTFARDFIASCEERHGVEAVEHVLDAAHALQTQGVNRYARHPRRSLAEELAREKERRNYEQTTWNPLWTTVPGNKADEVPAEEAIPDEDRNQPIEFPEENLLYFLEKNSPALRGWEREILRIVRNLSQYFYPQRQTKVMNEGCATFVHYEIMTRLHERRLIDDGAFLEFIHSHSSVAFQPPFTDPRYGGMNPYALGFAVMRDIQRICTDPTGEDRAWFPDMAGNGDPFGTLRDIWAQYRDESFLLQYLSPKVIRDFRMIALRDEAGVPYFEVAAIHDEQGYRDIRAMLARGYECARSDPEIEIVGANLAGDRKLLIENRVHDGQRLSAASARRTLQHIQSLWGYGVRLTEINAQTGKPFADGEFEA</sequence>
<dbReference type="Pfam" id="PF24755">
    <property type="entry name" value="SpoVR_C"/>
    <property type="match status" value="1"/>
</dbReference>
<organism evidence="3 4">
    <name type="scientific">Telmatospirillum siberiense</name>
    <dbReference type="NCBI Taxonomy" id="382514"/>
    <lineage>
        <taxon>Bacteria</taxon>
        <taxon>Pseudomonadati</taxon>
        <taxon>Pseudomonadota</taxon>
        <taxon>Alphaproteobacteria</taxon>
        <taxon>Rhodospirillales</taxon>
        <taxon>Rhodospirillaceae</taxon>
        <taxon>Telmatospirillum</taxon>
    </lineage>
</organism>
<name>A0A2N3PVV4_9PROT</name>
<evidence type="ECO:0000313" key="4">
    <source>
        <dbReference type="Proteomes" id="UP000233293"/>
    </source>
</evidence>
<evidence type="ECO:0000259" key="2">
    <source>
        <dbReference type="Pfam" id="PF24755"/>
    </source>
</evidence>
<dbReference type="RefSeq" id="WP_101250578.1">
    <property type="nucleotide sequence ID" value="NZ_PIUM01000010.1"/>
</dbReference>
<dbReference type="InterPro" id="IPR056174">
    <property type="entry name" value="SpoVR_N"/>
</dbReference>
<dbReference type="Pfam" id="PF04293">
    <property type="entry name" value="SpoVR"/>
    <property type="match status" value="1"/>
</dbReference>
<dbReference type="InterPro" id="IPR057270">
    <property type="entry name" value="Ycgb-like"/>
</dbReference>
<dbReference type="EMBL" id="PIUM01000010">
    <property type="protein sequence ID" value="PKU24542.1"/>
    <property type="molecule type" value="Genomic_DNA"/>
</dbReference>
<dbReference type="Proteomes" id="UP000233293">
    <property type="component" value="Unassembled WGS sequence"/>
</dbReference>
<dbReference type="InterPro" id="IPR007390">
    <property type="entry name" value="Spore_V_R"/>
</dbReference>
<reference evidence="4" key="1">
    <citation type="submission" date="2017-12" db="EMBL/GenBank/DDBJ databases">
        <title>Draft genome sequence of Telmatospirillum siberiense 26-4b1T, an acidotolerant peatland alphaproteobacterium potentially involved in sulfur cycling.</title>
        <authorList>
            <person name="Hausmann B."/>
            <person name="Pjevac P."/>
            <person name="Schreck K."/>
            <person name="Herbold C.W."/>
            <person name="Daims H."/>
            <person name="Wagner M."/>
            <person name="Pester M."/>
            <person name="Loy A."/>
        </authorList>
    </citation>
    <scope>NUCLEOTIDE SEQUENCE [LARGE SCALE GENOMIC DNA]</scope>
    <source>
        <strain evidence="4">26-4b1</strain>
    </source>
</reference>
<accession>A0A2N3PVV4</accession>
<proteinExistence type="predicted"/>
<feature type="domain" description="SpoVR-like C-terminal" evidence="2">
    <location>
        <begin position="439"/>
        <end position="492"/>
    </location>
</feature>
<gene>
    <name evidence="3" type="ORF">CWS72_10600</name>
</gene>
<protein>
    <submittedName>
        <fullName evidence="3">SpoVR family protein</fullName>
    </submittedName>
</protein>
<dbReference type="InterPro" id="IPR057008">
    <property type="entry name" value="SpoVR-like_C"/>
</dbReference>